<dbReference type="InterPro" id="IPR012677">
    <property type="entry name" value="Nucleotide-bd_a/b_plait_sf"/>
</dbReference>
<dbReference type="Pfam" id="PF00076">
    <property type="entry name" value="RRM_1"/>
    <property type="match status" value="1"/>
</dbReference>
<comment type="caution">
    <text evidence="7">The sequence shown here is derived from an EMBL/GenBank/DDBJ whole genome shotgun (WGS) entry which is preliminary data.</text>
</comment>
<proteinExistence type="predicted"/>
<evidence type="ECO:0000256" key="1">
    <source>
        <dbReference type="ARBA" id="ARBA00022664"/>
    </source>
</evidence>
<dbReference type="SMART" id="SM00360">
    <property type="entry name" value="RRM"/>
    <property type="match status" value="1"/>
</dbReference>
<accession>A0A392M831</accession>
<dbReference type="AlphaFoldDB" id="A0A392M831"/>
<dbReference type="GO" id="GO:0005681">
    <property type="term" value="C:spliceosomal complex"/>
    <property type="evidence" value="ECO:0007669"/>
    <property type="project" value="UniProtKB-KW"/>
</dbReference>
<dbReference type="CDD" id="cd00590">
    <property type="entry name" value="RRM_SF"/>
    <property type="match status" value="1"/>
</dbReference>
<name>A0A392M831_9FABA</name>
<keyword evidence="1" id="KW-0507">mRNA processing</keyword>
<dbReference type="Proteomes" id="UP000265520">
    <property type="component" value="Unassembled WGS sequence"/>
</dbReference>
<evidence type="ECO:0000256" key="2">
    <source>
        <dbReference type="ARBA" id="ARBA00022728"/>
    </source>
</evidence>
<feature type="compositionally biased region" description="Basic and acidic residues" evidence="5">
    <location>
        <begin position="1"/>
        <end position="14"/>
    </location>
</feature>
<evidence type="ECO:0000256" key="4">
    <source>
        <dbReference type="PROSITE-ProRule" id="PRU00176"/>
    </source>
</evidence>
<gene>
    <name evidence="7" type="ORF">A2U01_0004458</name>
</gene>
<keyword evidence="4" id="KW-0694">RNA-binding</keyword>
<dbReference type="InterPro" id="IPR000504">
    <property type="entry name" value="RRM_dom"/>
</dbReference>
<sequence length="343" mass="39096">MREKHRERVREGGKHGSQKNNSNPEVVGYRNNIQRTTSFFITNFPEETTTSELWSLFNRYWKVGEVYIPNKLDKAGKRFGFARFEDVVDRQKLLQRLEDTSIGTYKIRANLPKFGKGMIRLAEEEYRAGIMAIDVEPDNLKNLEGSFVGTLRRIADADNIQVTMWMEGFQQIKARPLGLDLILLTSPNKEDIQKAYESNKSWWERWFSNLTPWRPNILPKKRRVLTMGDAAMVESFDDTEGIDHGVINKGVSEQQEDRQIQKQKAKEQVQTKGVVAVDIGFDGDVGSRLDTDCGREVEIVMETPDTRVVVAVLGSQEIVIAEEVGDKACDVGLRRMGQLGIVK</sequence>
<dbReference type="SUPFAM" id="SSF54928">
    <property type="entry name" value="RNA-binding domain, RBD"/>
    <property type="match status" value="1"/>
</dbReference>
<dbReference type="GO" id="GO:0008380">
    <property type="term" value="P:RNA splicing"/>
    <property type="evidence" value="ECO:0007669"/>
    <property type="project" value="UniProtKB-KW"/>
</dbReference>
<evidence type="ECO:0000256" key="5">
    <source>
        <dbReference type="SAM" id="MobiDB-lite"/>
    </source>
</evidence>
<evidence type="ECO:0000313" key="8">
    <source>
        <dbReference type="Proteomes" id="UP000265520"/>
    </source>
</evidence>
<keyword evidence="2" id="KW-0747">Spliceosome</keyword>
<organism evidence="7 8">
    <name type="scientific">Trifolium medium</name>
    <dbReference type="NCBI Taxonomy" id="97028"/>
    <lineage>
        <taxon>Eukaryota</taxon>
        <taxon>Viridiplantae</taxon>
        <taxon>Streptophyta</taxon>
        <taxon>Embryophyta</taxon>
        <taxon>Tracheophyta</taxon>
        <taxon>Spermatophyta</taxon>
        <taxon>Magnoliopsida</taxon>
        <taxon>eudicotyledons</taxon>
        <taxon>Gunneridae</taxon>
        <taxon>Pentapetalae</taxon>
        <taxon>rosids</taxon>
        <taxon>fabids</taxon>
        <taxon>Fabales</taxon>
        <taxon>Fabaceae</taxon>
        <taxon>Papilionoideae</taxon>
        <taxon>50 kb inversion clade</taxon>
        <taxon>NPAAA clade</taxon>
        <taxon>Hologalegina</taxon>
        <taxon>IRL clade</taxon>
        <taxon>Trifolieae</taxon>
        <taxon>Trifolium</taxon>
    </lineage>
</organism>
<dbReference type="EMBL" id="LXQA010005507">
    <property type="protein sequence ID" value="MCH83632.1"/>
    <property type="molecule type" value="Genomic_DNA"/>
</dbReference>
<reference evidence="7 8" key="1">
    <citation type="journal article" date="2018" name="Front. Plant Sci.">
        <title>Red Clover (Trifolium pratense) and Zigzag Clover (T. medium) - A Picture of Genomic Similarities and Differences.</title>
        <authorList>
            <person name="Dluhosova J."/>
            <person name="Istvanek J."/>
            <person name="Nedelnik J."/>
            <person name="Repkova J."/>
        </authorList>
    </citation>
    <scope>NUCLEOTIDE SEQUENCE [LARGE SCALE GENOMIC DNA]</scope>
    <source>
        <strain evidence="8">cv. 10/8</strain>
        <tissue evidence="7">Leaf</tissue>
    </source>
</reference>
<feature type="domain" description="RRM" evidence="6">
    <location>
        <begin position="37"/>
        <end position="114"/>
    </location>
</feature>
<evidence type="ECO:0000256" key="3">
    <source>
        <dbReference type="ARBA" id="ARBA00023187"/>
    </source>
</evidence>
<protein>
    <submittedName>
        <fullName evidence="7">RNA recognition motif</fullName>
    </submittedName>
</protein>
<keyword evidence="3" id="KW-0508">mRNA splicing</keyword>
<dbReference type="InterPro" id="IPR050907">
    <property type="entry name" value="SRSF"/>
</dbReference>
<dbReference type="GO" id="GO:0006397">
    <property type="term" value="P:mRNA processing"/>
    <property type="evidence" value="ECO:0007669"/>
    <property type="project" value="UniProtKB-KW"/>
</dbReference>
<dbReference type="PANTHER" id="PTHR23147">
    <property type="entry name" value="SERINE/ARGININE RICH SPLICING FACTOR"/>
    <property type="match status" value="1"/>
</dbReference>
<keyword evidence="8" id="KW-1185">Reference proteome</keyword>
<dbReference type="Gene3D" id="3.30.70.330">
    <property type="match status" value="1"/>
</dbReference>
<dbReference type="GO" id="GO:0003723">
    <property type="term" value="F:RNA binding"/>
    <property type="evidence" value="ECO:0007669"/>
    <property type="project" value="UniProtKB-UniRule"/>
</dbReference>
<feature type="region of interest" description="Disordered" evidence="5">
    <location>
        <begin position="1"/>
        <end position="26"/>
    </location>
</feature>
<evidence type="ECO:0000259" key="6">
    <source>
        <dbReference type="PROSITE" id="PS50102"/>
    </source>
</evidence>
<dbReference type="PROSITE" id="PS50102">
    <property type="entry name" value="RRM"/>
    <property type="match status" value="1"/>
</dbReference>
<dbReference type="InterPro" id="IPR035979">
    <property type="entry name" value="RBD_domain_sf"/>
</dbReference>
<evidence type="ECO:0000313" key="7">
    <source>
        <dbReference type="EMBL" id="MCH83632.1"/>
    </source>
</evidence>